<dbReference type="AlphaFoldDB" id="A0A660KR63"/>
<organism evidence="1 2">
    <name type="scientific">Carpinus fangiana</name>
    <dbReference type="NCBI Taxonomy" id="176857"/>
    <lineage>
        <taxon>Eukaryota</taxon>
        <taxon>Viridiplantae</taxon>
        <taxon>Streptophyta</taxon>
        <taxon>Embryophyta</taxon>
        <taxon>Tracheophyta</taxon>
        <taxon>Spermatophyta</taxon>
        <taxon>Magnoliopsida</taxon>
        <taxon>eudicotyledons</taxon>
        <taxon>Gunneridae</taxon>
        <taxon>Pentapetalae</taxon>
        <taxon>rosids</taxon>
        <taxon>fabids</taxon>
        <taxon>Fagales</taxon>
        <taxon>Betulaceae</taxon>
        <taxon>Carpinus</taxon>
    </lineage>
</organism>
<proteinExistence type="predicted"/>
<sequence length="124" mass="14238">MRVRIGIRVYMRAAVELQGPRRRGLYFRKSSYYGEPNSSSKNLEKHAYAHHRKDHPSKKFSISTQILQGICAIFNSISHLALPSSFAFHVTRERFWRLPSNSLSHDEIIETPSVGIKKGKIGKE</sequence>
<reference evidence="1 2" key="1">
    <citation type="submission" date="2019-06" db="EMBL/GenBank/DDBJ databases">
        <title>A chromosomal-level reference genome of Carpinus fangiana (Coryloideae, Betulaceae).</title>
        <authorList>
            <person name="Yang X."/>
            <person name="Wang Z."/>
            <person name="Zhang L."/>
            <person name="Hao G."/>
            <person name="Liu J."/>
            <person name="Yang Y."/>
        </authorList>
    </citation>
    <scope>NUCLEOTIDE SEQUENCE [LARGE SCALE GENOMIC DNA]</scope>
    <source>
        <strain evidence="1">Cfa_2016G</strain>
        <tissue evidence="1">Leaf</tissue>
    </source>
</reference>
<keyword evidence="2" id="KW-1185">Reference proteome</keyword>
<dbReference type="Proteomes" id="UP000327013">
    <property type="component" value="Chromosome 4"/>
</dbReference>
<evidence type="ECO:0000313" key="1">
    <source>
        <dbReference type="EMBL" id="KAE8038251.1"/>
    </source>
</evidence>
<name>A0A660KR63_9ROSI</name>
<dbReference type="EMBL" id="CM017324">
    <property type="protein sequence ID" value="KAE8038251.1"/>
    <property type="molecule type" value="Genomic_DNA"/>
</dbReference>
<protein>
    <submittedName>
        <fullName evidence="1">Uncharacterized protein</fullName>
    </submittedName>
</protein>
<gene>
    <name evidence="1" type="ORF">FH972_010779</name>
</gene>
<accession>A0A660KR63</accession>
<evidence type="ECO:0000313" key="2">
    <source>
        <dbReference type="Proteomes" id="UP000327013"/>
    </source>
</evidence>